<proteinExistence type="predicted"/>
<keyword evidence="3" id="KW-1185">Reference proteome</keyword>
<name>A0ABP8LNU3_9BACT</name>
<dbReference type="Proteomes" id="UP001500552">
    <property type="component" value="Unassembled WGS sequence"/>
</dbReference>
<sequence>MGTYAHQRNDAPYFPDGTVAAYDNATLPQGTITKTHEQQEYQIWLQKLRKHNITLGPATTSPDSPASLETSLKQGKASTPDTAPGKSGAASSF</sequence>
<feature type="region of interest" description="Disordered" evidence="1">
    <location>
        <begin position="54"/>
        <end position="93"/>
    </location>
</feature>
<reference evidence="3" key="1">
    <citation type="journal article" date="2019" name="Int. J. Syst. Evol. Microbiol.">
        <title>The Global Catalogue of Microorganisms (GCM) 10K type strain sequencing project: providing services to taxonomists for standard genome sequencing and annotation.</title>
        <authorList>
            <consortium name="The Broad Institute Genomics Platform"/>
            <consortium name="The Broad Institute Genome Sequencing Center for Infectious Disease"/>
            <person name="Wu L."/>
            <person name="Ma J."/>
        </authorList>
    </citation>
    <scope>NUCLEOTIDE SEQUENCE [LARGE SCALE GENOMIC DNA]</scope>
    <source>
        <strain evidence="3">JCM 17926</strain>
    </source>
</reference>
<evidence type="ECO:0000313" key="3">
    <source>
        <dbReference type="Proteomes" id="UP001500552"/>
    </source>
</evidence>
<dbReference type="EMBL" id="BAABHC010000012">
    <property type="protein sequence ID" value="GAA4432521.1"/>
    <property type="molecule type" value="Genomic_DNA"/>
</dbReference>
<protein>
    <submittedName>
        <fullName evidence="2">Uncharacterized protein</fullName>
    </submittedName>
</protein>
<feature type="compositionally biased region" description="Polar residues" evidence="1">
    <location>
        <begin position="57"/>
        <end position="81"/>
    </location>
</feature>
<organism evidence="2 3">
    <name type="scientific">Pontibacter saemangeumensis</name>
    <dbReference type="NCBI Taxonomy" id="1084525"/>
    <lineage>
        <taxon>Bacteria</taxon>
        <taxon>Pseudomonadati</taxon>
        <taxon>Bacteroidota</taxon>
        <taxon>Cytophagia</taxon>
        <taxon>Cytophagales</taxon>
        <taxon>Hymenobacteraceae</taxon>
        <taxon>Pontibacter</taxon>
    </lineage>
</organism>
<accession>A0ABP8LNU3</accession>
<gene>
    <name evidence="2" type="ORF">GCM10023188_21120</name>
</gene>
<comment type="caution">
    <text evidence="2">The sequence shown here is derived from an EMBL/GenBank/DDBJ whole genome shotgun (WGS) entry which is preliminary data.</text>
</comment>
<evidence type="ECO:0000256" key="1">
    <source>
        <dbReference type="SAM" id="MobiDB-lite"/>
    </source>
</evidence>
<evidence type="ECO:0000313" key="2">
    <source>
        <dbReference type="EMBL" id="GAA4432521.1"/>
    </source>
</evidence>